<evidence type="ECO:0000259" key="10">
    <source>
        <dbReference type="Pfam" id="PF00697"/>
    </source>
</evidence>
<evidence type="ECO:0000256" key="5">
    <source>
        <dbReference type="ARBA" id="ARBA00022605"/>
    </source>
</evidence>
<gene>
    <name evidence="9" type="primary">trpF</name>
    <name evidence="11" type="ORF">SAMN05443244_1552</name>
</gene>
<evidence type="ECO:0000256" key="1">
    <source>
        <dbReference type="ARBA" id="ARBA00001164"/>
    </source>
</evidence>
<dbReference type="PANTHER" id="PTHR42894">
    <property type="entry name" value="N-(5'-PHOSPHORIBOSYL)ANTHRANILATE ISOMERASE"/>
    <property type="match status" value="1"/>
</dbReference>
<comment type="similarity">
    <text evidence="9">Belongs to the TrpF family.</text>
</comment>
<keyword evidence="7 9" id="KW-0057">Aromatic amino acid biosynthesis</keyword>
<dbReference type="EC" id="5.3.1.24" evidence="3 9"/>
<accession>A0A1H4LCU1</accession>
<sequence length="232" mass="24674">MWIKICGNTRLEDCQRAAELGADAVGFIFASGKRLITAEHARAITSELPETLDTIGVFTQTNAAQILATAASAGITGIQLHSEFDPGRARIIRRHFSKTRGRMRLLQVVHWFTDVDADQQMESFRAHCERISASGLVDALLVDSRTKEASGGTGISFDWSAAAPALRGLALPVIVAGGLRPDNVAAAIEALHPDGIDTSSGVEVSPGIKDHEKMQALITAARLFDTAASQGS</sequence>
<proteinExistence type="inferred from homology"/>
<dbReference type="EMBL" id="FNSD01000001">
    <property type="protein sequence ID" value="SEB68567.1"/>
    <property type="molecule type" value="Genomic_DNA"/>
</dbReference>
<evidence type="ECO:0000256" key="9">
    <source>
        <dbReference type="HAMAP-Rule" id="MF_00135"/>
    </source>
</evidence>
<evidence type="ECO:0000256" key="8">
    <source>
        <dbReference type="ARBA" id="ARBA00023235"/>
    </source>
</evidence>
<organism evidence="11 12">
    <name type="scientific">Terriglobus roseus</name>
    <dbReference type="NCBI Taxonomy" id="392734"/>
    <lineage>
        <taxon>Bacteria</taxon>
        <taxon>Pseudomonadati</taxon>
        <taxon>Acidobacteriota</taxon>
        <taxon>Terriglobia</taxon>
        <taxon>Terriglobales</taxon>
        <taxon>Acidobacteriaceae</taxon>
        <taxon>Terriglobus</taxon>
    </lineage>
</organism>
<dbReference type="SUPFAM" id="SSF51366">
    <property type="entry name" value="Ribulose-phoshate binding barrel"/>
    <property type="match status" value="1"/>
</dbReference>
<dbReference type="Gene3D" id="3.20.20.70">
    <property type="entry name" value="Aldolase class I"/>
    <property type="match status" value="1"/>
</dbReference>
<dbReference type="Proteomes" id="UP000182409">
    <property type="component" value="Unassembled WGS sequence"/>
</dbReference>
<dbReference type="HAMAP" id="MF_00135">
    <property type="entry name" value="PRAI"/>
    <property type="match status" value="1"/>
</dbReference>
<reference evidence="11 12" key="1">
    <citation type="submission" date="2016-10" db="EMBL/GenBank/DDBJ databases">
        <authorList>
            <person name="de Groot N.N."/>
        </authorList>
    </citation>
    <scope>NUCLEOTIDE SEQUENCE [LARGE SCALE GENOMIC DNA]</scope>
    <source>
        <strain evidence="11 12">AB35.6</strain>
    </source>
</reference>
<dbReference type="GO" id="GO:0004640">
    <property type="term" value="F:phosphoribosylanthranilate isomerase activity"/>
    <property type="evidence" value="ECO:0007669"/>
    <property type="project" value="UniProtKB-UniRule"/>
</dbReference>
<dbReference type="GO" id="GO:0000162">
    <property type="term" value="P:L-tryptophan biosynthetic process"/>
    <property type="evidence" value="ECO:0007669"/>
    <property type="project" value="UniProtKB-UniRule"/>
</dbReference>
<dbReference type="OrthoDB" id="9786954at2"/>
<dbReference type="InterPro" id="IPR044643">
    <property type="entry name" value="TrpF_fam"/>
</dbReference>
<evidence type="ECO:0000313" key="12">
    <source>
        <dbReference type="Proteomes" id="UP000182409"/>
    </source>
</evidence>
<evidence type="ECO:0000256" key="4">
    <source>
        <dbReference type="ARBA" id="ARBA00022272"/>
    </source>
</evidence>
<comment type="pathway">
    <text evidence="2 9">Amino-acid biosynthesis; L-tryptophan biosynthesis; L-tryptophan from chorismate: step 3/5.</text>
</comment>
<keyword evidence="8 9" id="KW-0413">Isomerase</keyword>
<dbReference type="UniPathway" id="UPA00035">
    <property type="reaction ID" value="UER00042"/>
</dbReference>
<evidence type="ECO:0000256" key="7">
    <source>
        <dbReference type="ARBA" id="ARBA00023141"/>
    </source>
</evidence>
<dbReference type="AlphaFoldDB" id="A0A1H4LCU1"/>
<dbReference type="PANTHER" id="PTHR42894:SF1">
    <property type="entry name" value="N-(5'-PHOSPHORIBOSYL)ANTHRANILATE ISOMERASE"/>
    <property type="match status" value="1"/>
</dbReference>
<feature type="domain" description="N-(5'phosphoribosyl) anthranilate isomerase (PRAI)" evidence="10">
    <location>
        <begin position="3"/>
        <end position="218"/>
    </location>
</feature>
<keyword evidence="5 9" id="KW-0028">Amino-acid biosynthesis</keyword>
<evidence type="ECO:0000313" key="11">
    <source>
        <dbReference type="EMBL" id="SEB68567.1"/>
    </source>
</evidence>
<comment type="catalytic activity">
    <reaction evidence="1 9">
        <text>N-(5-phospho-beta-D-ribosyl)anthranilate = 1-(2-carboxyphenylamino)-1-deoxy-D-ribulose 5-phosphate</text>
        <dbReference type="Rhea" id="RHEA:21540"/>
        <dbReference type="ChEBI" id="CHEBI:18277"/>
        <dbReference type="ChEBI" id="CHEBI:58613"/>
        <dbReference type="EC" id="5.3.1.24"/>
    </reaction>
</comment>
<evidence type="ECO:0000256" key="2">
    <source>
        <dbReference type="ARBA" id="ARBA00004664"/>
    </source>
</evidence>
<dbReference type="InterPro" id="IPR011060">
    <property type="entry name" value="RibuloseP-bd_barrel"/>
</dbReference>
<dbReference type="InterPro" id="IPR013785">
    <property type="entry name" value="Aldolase_TIM"/>
</dbReference>
<name>A0A1H4LCU1_9BACT</name>
<dbReference type="RefSeq" id="WP_074653136.1">
    <property type="nucleotide sequence ID" value="NZ_FNSD01000001.1"/>
</dbReference>
<evidence type="ECO:0000256" key="3">
    <source>
        <dbReference type="ARBA" id="ARBA00012572"/>
    </source>
</evidence>
<dbReference type="CDD" id="cd00405">
    <property type="entry name" value="PRAI"/>
    <property type="match status" value="1"/>
</dbReference>
<dbReference type="Pfam" id="PF00697">
    <property type="entry name" value="PRAI"/>
    <property type="match status" value="1"/>
</dbReference>
<keyword evidence="6 9" id="KW-0822">Tryptophan biosynthesis</keyword>
<protein>
    <recommendedName>
        <fullName evidence="4 9">N-(5'-phosphoribosyl)anthranilate isomerase</fullName>
        <shortName evidence="9">PRAI</shortName>
        <ecNumber evidence="3 9">5.3.1.24</ecNumber>
    </recommendedName>
</protein>
<dbReference type="InterPro" id="IPR001240">
    <property type="entry name" value="PRAI_dom"/>
</dbReference>
<evidence type="ECO:0000256" key="6">
    <source>
        <dbReference type="ARBA" id="ARBA00022822"/>
    </source>
</evidence>